<reference evidence="2 3" key="1">
    <citation type="submission" date="2016-10" db="EMBL/GenBank/DDBJ databases">
        <authorList>
            <person name="de Groot N.N."/>
        </authorList>
    </citation>
    <scope>NUCLEOTIDE SEQUENCE [LARGE SCALE GENOMIC DNA]</scope>
    <source>
        <strain evidence="2 3">DSM 21771</strain>
    </source>
</reference>
<dbReference type="Proteomes" id="UP000198853">
    <property type="component" value="Unassembled WGS sequence"/>
</dbReference>
<evidence type="ECO:0000313" key="2">
    <source>
        <dbReference type="EMBL" id="SDI47449.1"/>
    </source>
</evidence>
<dbReference type="InterPro" id="IPR019676">
    <property type="entry name" value="DUF2529"/>
</dbReference>
<gene>
    <name evidence="2" type="ORF">SAMN04488123_102331</name>
</gene>
<proteinExistence type="predicted"/>
<evidence type="ECO:0000259" key="1">
    <source>
        <dbReference type="Pfam" id="PF10740"/>
    </source>
</evidence>
<dbReference type="Pfam" id="PF10740">
    <property type="entry name" value="DUF2529"/>
    <property type="match status" value="1"/>
</dbReference>
<accession>A0A1G8KVP2</accession>
<dbReference type="AlphaFoldDB" id="A0A1G8KVP2"/>
<name>A0A1G8KVP2_9BACI</name>
<keyword evidence="3" id="KW-1185">Reference proteome</keyword>
<dbReference type="RefSeq" id="WP_176764589.1">
    <property type="nucleotide sequence ID" value="NZ_FNEN01000002.1"/>
</dbReference>
<sequence>MLKSYTTQLQHVFTTIRNEEETIADGARLLAQALVGNGNIYVCAGKPFASLAETIVHNQDTPGRIHFIPWYKKEQATAADRLLVLTDGSETEEDTSQLQQLLEAYIPLVFLGPAHPRLTFVEGMEDPIVITTPSSPIVPDYDGDRRGYPTEIAIIYAYQAIIFEILDMID</sequence>
<evidence type="ECO:0000313" key="3">
    <source>
        <dbReference type="Proteomes" id="UP000198853"/>
    </source>
</evidence>
<organism evidence="2 3">
    <name type="scientific">Natribacillus halophilus</name>
    <dbReference type="NCBI Taxonomy" id="549003"/>
    <lineage>
        <taxon>Bacteria</taxon>
        <taxon>Bacillati</taxon>
        <taxon>Bacillota</taxon>
        <taxon>Bacilli</taxon>
        <taxon>Bacillales</taxon>
        <taxon>Bacillaceae</taxon>
        <taxon>Natribacillus</taxon>
    </lineage>
</organism>
<feature type="domain" description="DUF2529" evidence="1">
    <location>
        <begin position="1"/>
        <end position="168"/>
    </location>
</feature>
<dbReference type="EMBL" id="FNEN01000002">
    <property type="protein sequence ID" value="SDI47449.1"/>
    <property type="molecule type" value="Genomic_DNA"/>
</dbReference>
<dbReference type="Gene3D" id="3.40.50.10490">
    <property type="entry name" value="Glucose-6-phosphate isomerase like protein, domain 1"/>
    <property type="match status" value="1"/>
</dbReference>
<protein>
    <recommendedName>
        <fullName evidence="1">DUF2529 domain-containing protein</fullName>
    </recommendedName>
</protein>